<comment type="caution">
    <text evidence="2">The sequence shown here is derived from an EMBL/GenBank/DDBJ whole genome shotgun (WGS) entry which is preliminary data.</text>
</comment>
<dbReference type="Proteomes" id="UP000681720">
    <property type="component" value="Unassembled WGS sequence"/>
</dbReference>
<sequence length="30" mass="3190">MQLIPTTPVTPNLLPPEQPSLASPLLHVAN</sequence>
<evidence type="ECO:0000313" key="3">
    <source>
        <dbReference type="Proteomes" id="UP000681720"/>
    </source>
</evidence>
<dbReference type="AlphaFoldDB" id="A0A8S2YRS2"/>
<dbReference type="EMBL" id="CAJOBJ010097959">
    <property type="protein sequence ID" value="CAF4573348.1"/>
    <property type="molecule type" value="Genomic_DNA"/>
</dbReference>
<feature type="non-terminal residue" evidence="2">
    <location>
        <position position="30"/>
    </location>
</feature>
<gene>
    <name evidence="2" type="ORF">GIL414_LOCUS37770</name>
</gene>
<accession>A0A8S2YRS2</accession>
<evidence type="ECO:0000256" key="1">
    <source>
        <dbReference type="SAM" id="MobiDB-lite"/>
    </source>
</evidence>
<evidence type="ECO:0000313" key="2">
    <source>
        <dbReference type="EMBL" id="CAF4573348.1"/>
    </source>
</evidence>
<organism evidence="2 3">
    <name type="scientific">Rotaria magnacalcarata</name>
    <dbReference type="NCBI Taxonomy" id="392030"/>
    <lineage>
        <taxon>Eukaryota</taxon>
        <taxon>Metazoa</taxon>
        <taxon>Spiralia</taxon>
        <taxon>Gnathifera</taxon>
        <taxon>Rotifera</taxon>
        <taxon>Eurotatoria</taxon>
        <taxon>Bdelloidea</taxon>
        <taxon>Philodinida</taxon>
        <taxon>Philodinidae</taxon>
        <taxon>Rotaria</taxon>
    </lineage>
</organism>
<feature type="compositionally biased region" description="Low complexity" evidence="1">
    <location>
        <begin position="1"/>
        <end position="12"/>
    </location>
</feature>
<feature type="region of interest" description="Disordered" evidence="1">
    <location>
        <begin position="1"/>
        <end position="30"/>
    </location>
</feature>
<name>A0A8S2YRS2_9BILA</name>
<protein>
    <submittedName>
        <fullName evidence="2">Uncharacterized protein</fullName>
    </submittedName>
</protein>
<proteinExistence type="predicted"/>
<reference evidence="2" key="1">
    <citation type="submission" date="2021-02" db="EMBL/GenBank/DDBJ databases">
        <authorList>
            <person name="Nowell W R."/>
        </authorList>
    </citation>
    <scope>NUCLEOTIDE SEQUENCE</scope>
</reference>